<evidence type="ECO:0000256" key="5">
    <source>
        <dbReference type="SAM" id="Phobius"/>
    </source>
</evidence>
<evidence type="ECO:0000313" key="7">
    <source>
        <dbReference type="EMBL" id="MFC5289579.1"/>
    </source>
</evidence>
<feature type="transmembrane region" description="Helical" evidence="5">
    <location>
        <begin position="82"/>
        <end position="115"/>
    </location>
</feature>
<dbReference type="InterPro" id="IPR011701">
    <property type="entry name" value="MFS"/>
</dbReference>
<evidence type="ECO:0000256" key="2">
    <source>
        <dbReference type="ARBA" id="ARBA00022692"/>
    </source>
</evidence>
<name>A0ABW0ETU2_9PSEU</name>
<evidence type="ECO:0000259" key="6">
    <source>
        <dbReference type="PROSITE" id="PS50850"/>
    </source>
</evidence>
<dbReference type="PANTHER" id="PTHR23534">
    <property type="entry name" value="MFS PERMEASE"/>
    <property type="match status" value="1"/>
</dbReference>
<dbReference type="Pfam" id="PF07690">
    <property type="entry name" value="MFS_1"/>
    <property type="match status" value="1"/>
</dbReference>
<feature type="transmembrane region" description="Helical" evidence="5">
    <location>
        <begin position="257"/>
        <end position="277"/>
    </location>
</feature>
<feature type="transmembrane region" description="Helical" evidence="5">
    <location>
        <begin position="379"/>
        <end position="398"/>
    </location>
</feature>
<dbReference type="SUPFAM" id="SSF103473">
    <property type="entry name" value="MFS general substrate transporter"/>
    <property type="match status" value="1"/>
</dbReference>
<evidence type="ECO:0000256" key="1">
    <source>
        <dbReference type="ARBA" id="ARBA00004651"/>
    </source>
</evidence>
<dbReference type="RefSeq" id="WP_378249423.1">
    <property type="nucleotide sequence ID" value="NZ_JBHSKF010000011.1"/>
</dbReference>
<sequence>MREASPARVQRRTLVVLVVSQVLSGAGLAAGVTVGVLLAQDVLGSTGLSGVAIALTTAGSAVSAVVVGRLSQARGRRAGLAIGYLTGALGGAGIVVAGAVGSAGLLFASLVVYGAGTATNLQARYAGADLAEPERRGRAVSTVLVSTTVGGVLGPNLAAPTGAVAERLGLPALTGPFLLAVVAYVTAAVVLTAFLRPDPLLMAASLRREDERRGVAERDDRRGVVTGGTVMVLTQLVMVAIMTMTPIHMSDHGHSTAAAGLVIAVHIAAMFLPSPVTGILTDRFGPHRVSMAAGVVLVAAGLLAATAPGHSVPLLSVALALLGFGWNLGLVAGTAIITTSVPLATRARTQGVLDVSVALSGATGGLLSGVVVAGIGFPSLGLIGALLALSLLPVIWTIRRRRPQG</sequence>
<comment type="caution">
    <text evidence="7">The sequence shown here is derived from an EMBL/GenBank/DDBJ whole genome shotgun (WGS) entry which is preliminary data.</text>
</comment>
<feature type="domain" description="Major facilitator superfamily (MFS) profile" evidence="6">
    <location>
        <begin position="13"/>
        <end position="402"/>
    </location>
</feature>
<dbReference type="Proteomes" id="UP001596157">
    <property type="component" value="Unassembled WGS sequence"/>
</dbReference>
<dbReference type="EMBL" id="JBHSKF010000011">
    <property type="protein sequence ID" value="MFC5289579.1"/>
    <property type="molecule type" value="Genomic_DNA"/>
</dbReference>
<feature type="transmembrane region" description="Helical" evidence="5">
    <location>
        <begin position="314"/>
        <end position="339"/>
    </location>
</feature>
<feature type="transmembrane region" description="Helical" evidence="5">
    <location>
        <begin position="177"/>
        <end position="195"/>
    </location>
</feature>
<dbReference type="InterPro" id="IPR020846">
    <property type="entry name" value="MFS_dom"/>
</dbReference>
<dbReference type="InterPro" id="IPR036259">
    <property type="entry name" value="MFS_trans_sf"/>
</dbReference>
<comment type="subcellular location">
    <subcellularLocation>
        <location evidence="1">Cell membrane</location>
        <topology evidence="1">Multi-pass membrane protein</topology>
    </subcellularLocation>
</comment>
<keyword evidence="3 5" id="KW-1133">Transmembrane helix</keyword>
<evidence type="ECO:0000256" key="4">
    <source>
        <dbReference type="ARBA" id="ARBA00023136"/>
    </source>
</evidence>
<reference evidence="8" key="1">
    <citation type="journal article" date="2019" name="Int. J. Syst. Evol. Microbiol.">
        <title>The Global Catalogue of Microorganisms (GCM) 10K type strain sequencing project: providing services to taxonomists for standard genome sequencing and annotation.</title>
        <authorList>
            <consortium name="The Broad Institute Genomics Platform"/>
            <consortium name="The Broad Institute Genome Sequencing Center for Infectious Disease"/>
            <person name="Wu L."/>
            <person name="Ma J."/>
        </authorList>
    </citation>
    <scope>NUCLEOTIDE SEQUENCE [LARGE SCALE GENOMIC DNA]</scope>
    <source>
        <strain evidence="8">CCUG 59778</strain>
    </source>
</reference>
<keyword evidence="8" id="KW-1185">Reference proteome</keyword>
<feature type="transmembrane region" description="Helical" evidence="5">
    <location>
        <begin position="223"/>
        <end position="245"/>
    </location>
</feature>
<protein>
    <submittedName>
        <fullName evidence="7">MFS transporter</fullName>
    </submittedName>
</protein>
<feature type="transmembrane region" description="Helical" evidence="5">
    <location>
        <begin position="47"/>
        <end position="70"/>
    </location>
</feature>
<evidence type="ECO:0000256" key="3">
    <source>
        <dbReference type="ARBA" id="ARBA00022989"/>
    </source>
</evidence>
<feature type="transmembrane region" description="Helical" evidence="5">
    <location>
        <begin position="289"/>
        <end position="308"/>
    </location>
</feature>
<evidence type="ECO:0000313" key="8">
    <source>
        <dbReference type="Proteomes" id="UP001596157"/>
    </source>
</evidence>
<keyword evidence="2 5" id="KW-0812">Transmembrane</keyword>
<feature type="transmembrane region" description="Helical" evidence="5">
    <location>
        <begin position="351"/>
        <end position="373"/>
    </location>
</feature>
<gene>
    <name evidence="7" type="ORF">ACFPM7_21200</name>
</gene>
<dbReference type="Gene3D" id="1.20.1250.20">
    <property type="entry name" value="MFS general substrate transporter like domains"/>
    <property type="match status" value="2"/>
</dbReference>
<accession>A0ABW0ETU2</accession>
<keyword evidence="4 5" id="KW-0472">Membrane</keyword>
<dbReference type="PANTHER" id="PTHR23534:SF1">
    <property type="entry name" value="MAJOR FACILITATOR SUPERFAMILY PROTEIN"/>
    <property type="match status" value="1"/>
</dbReference>
<proteinExistence type="predicted"/>
<organism evidence="7 8">
    <name type="scientific">Actinokineospora guangxiensis</name>
    <dbReference type="NCBI Taxonomy" id="1490288"/>
    <lineage>
        <taxon>Bacteria</taxon>
        <taxon>Bacillati</taxon>
        <taxon>Actinomycetota</taxon>
        <taxon>Actinomycetes</taxon>
        <taxon>Pseudonocardiales</taxon>
        <taxon>Pseudonocardiaceae</taxon>
        <taxon>Actinokineospora</taxon>
    </lineage>
</organism>
<dbReference type="PROSITE" id="PS50850">
    <property type="entry name" value="MFS"/>
    <property type="match status" value="1"/>
</dbReference>